<dbReference type="Proteomes" id="UP000030408">
    <property type="component" value="Unassembled WGS sequence"/>
</dbReference>
<dbReference type="InterPro" id="IPR024702">
    <property type="entry name" value="Uncharacterised_YmfJ"/>
</dbReference>
<gene>
    <name evidence="1" type="ORF">CD33_18275</name>
</gene>
<proteinExistence type="predicted"/>
<dbReference type="Gene3D" id="1.10.760.20">
    <property type="entry name" value="Protein of unknown function DUF3243"/>
    <property type="match status" value="1"/>
</dbReference>
<evidence type="ECO:0008006" key="3">
    <source>
        <dbReference type="Google" id="ProtNLM"/>
    </source>
</evidence>
<organism evidence="1 2">
    <name type="scientific">Ureibacillus sinduriensis BLB-1 = JCM 15800</name>
    <dbReference type="NCBI Taxonomy" id="1384057"/>
    <lineage>
        <taxon>Bacteria</taxon>
        <taxon>Bacillati</taxon>
        <taxon>Bacillota</taxon>
        <taxon>Bacilli</taxon>
        <taxon>Bacillales</taxon>
        <taxon>Caryophanaceae</taxon>
        <taxon>Ureibacillus</taxon>
    </lineage>
</organism>
<dbReference type="Pfam" id="PF11588">
    <property type="entry name" value="DUF3243"/>
    <property type="match status" value="1"/>
</dbReference>
<dbReference type="EMBL" id="JPVO01000055">
    <property type="protein sequence ID" value="KGR73959.1"/>
    <property type="molecule type" value="Genomic_DNA"/>
</dbReference>
<evidence type="ECO:0000313" key="2">
    <source>
        <dbReference type="Proteomes" id="UP000030408"/>
    </source>
</evidence>
<evidence type="ECO:0000313" key="1">
    <source>
        <dbReference type="EMBL" id="KGR73959.1"/>
    </source>
</evidence>
<dbReference type="AlphaFoldDB" id="A0A0A3HNJ8"/>
<dbReference type="InterPro" id="IPR021637">
    <property type="entry name" value="DUF3243"/>
</dbReference>
<reference evidence="1 2" key="1">
    <citation type="submission" date="2014-02" db="EMBL/GenBank/DDBJ databases">
        <title>Draft genome sequence of Lysinibacillus sinduriensis JCM 15800.</title>
        <authorList>
            <person name="Zhang F."/>
            <person name="Wang G."/>
            <person name="Zhang L."/>
        </authorList>
    </citation>
    <scope>NUCLEOTIDE SEQUENCE [LARGE SCALE GENOMIC DNA]</scope>
    <source>
        <strain evidence="1 2">JCM 15800</strain>
    </source>
</reference>
<protein>
    <recommendedName>
        <fullName evidence="3">DUF3243 domain-containing protein</fullName>
    </recommendedName>
</protein>
<dbReference type="PIRSF" id="PIRSF004764">
    <property type="entry name" value="YmfJ"/>
    <property type="match status" value="1"/>
</dbReference>
<dbReference type="RefSeq" id="WP_036203168.1">
    <property type="nucleotide sequence ID" value="NZ_AVCY01000001.1"/>
</dbReference>
<dbReference type="eggNOG" id="ENOG50330BT">
    <property type="taxonomic scope" value="Bacteria"/>
</dbReference>
<accession>A0A0A3HNJ8</accession>
<sequence>MALLENWEKWTSFLGEQVTEAKEHGMSKKMIEKSAVQIGDYLAKNVDPKNEQERVLADLWAVADGEEKHALANCIIKLVQSHRVQ</sequence>
<dbReference type="STRING" id="1384057.CD33_18275"/>
<comment type="caution">
    <text evidence="1">The sequence shown here is derived from an EMBL/GenBank/DDBJ whole genome shotgun (WGS) entry which is preliminary data.</text>
</comment>
<keyword evidence="2" id="KW-1185">Reference proteome</keyword>
<dbReference type="OrthoDB" id="2382009at2"/>
<dbReference type="InterPro" id="IPR038292">
    <property type="entry name" value="YmfJ/YflH_sf"/>
</dbReference>
<name>A0A0A3HNJ8_9BACL</name>